<reference evidence="1" key="1">
    <citation type="submission" date="2023-06" db="EMBL/GenBank/DDBJ databases">
        <authorList>
            <person name="Delattre M."/>
        </authorList>
    </citation>
    <scope>NUCLEOTIDE SEQUENCE</scope>
    <source>
        <strain evidence="1">AF72</strain>
    </source>
</reference>
<evidence type="ECO:0000313" key="2">
    <source>
        <dbReference type="Proteomes" id="UP001177023"/>
    </source>
</evidence>
<keyword evidence="2" id="KW-1185">Reference proteome</keyword>
<comment type="caution">
    <text evidence="1">The sequence shown here is derived from an EMBL/GenBank/DDBJ whole genome shotgun (WGS) entry which is preliminary data.</text>
</comment>
<feature type="non-terminal residue" evidence="1">
    <location>
        <position position="1"/>
    </location>
</feature>
<protein>
    <recommendedName>
        <fullName evidence="3">Plasma membrane calcium transporting P-type ATPase C-terminal domain-containing protein</fullName>
    </recommendedName>
</protein>
<evidence type="ECO:0000313" key="1">
    <source>
        <dbReference type="EMBL" id="CAJ0579837.1"/>
    </source>
</evidence>
<evidence type="ECO:0008006" key="3">
    <source>
        <dbReference type="Google" id="ProtNLM"/>
    </source>
</evidence>
<dbReference type="AlphaFoldDB" id="A0AA36D4T5"/>
<gene>
    <name evidence="1" type="ORF">MSPICULIGERA_LOCUS18042</name>
</gene>
<proteinExistence type="predicted"/>
<sequence>MAERLQPVPLSSAPTDQAIRVVRAFQSGLDRREPSIAGPSASRLREISRQLRLQVEQERRASRAGSKANVTAF</sequence>
<organism evidence="1 2">
    <name type="scientific">Mesorhabditis spiculigera</name>
    <dbReference type="NCBI Taxonomy" id="96644"/>
    <lineage>
        <taxon>Eukaryota</taxon>
        <taxon>Metazoa</taxon>
        <taxon>Ecdysozoa</taxon>
        <taxon>Nematoda</taxon>
        <taxon>Chromadorea</taxon>
        <taxon>Rhabditida</taxon>
        <taxon>Rhabditina</taxon>
        <taxon>Rhabditomorpha</taxon>
        <taxon>Rhabditoidea</taxon>
        <taxon>Rhabditidae</taxon>
        <taxon>Mesorhabditinae</taxon>
        <taxon>Mesorhabditis</taxon>
    </lineage>
</organism>
<name>A0AA36D4T5_9BILA</name>
<accession>A0AA36D4T5</accession>
<dbReference type="Proteomes" id="UP001177023">
    <property type="component" value="Unassembled WGS sequence"/>
</dbReference>
<dbReference type="EMBL" id="CATQJA010002657">
    <property type="protein sequence ID" value="CAJ0579837.1"/>
    <property type="molecule type" value="Genomic_DNA"/>
</dbReference>